<feature type="signal peptide" evidence="6">
    <location>
        <begin position="1"/>
        <end position="22"/>
    </location>
</feature>
<proteinExistence type="predicted"/>
<keyword evidence="1" id="KW-0147">Chitin-binding</keyword>
<dbReference type="SUPFAM" id="SSF57625">
    <property type="entry name" value="Invertebrate chitin-binding proteins"/>
    <property type="match status" value="3"/>
</dbReference>
<gene>
    <name evidence="8" type="primary">CSON011779</name>
</gene>
<evidence type="ECO:0000259" key="7">
    <source>
        <dbReference type="PROSITE" id="PS50940"/>
    </source>
</evidence>
<keyword evidence="3" id="KW-0677">Repeat</keyword>
<organism evidence="8">
    <name type="scientific">Culicoides sonorensis</name>
    <name type="common">Biting midge</name>
    <dbReference type="NCBI Taxonomy" id="179676"/>
    <lineage>
        <taxon>Eukaryota</taxon>
        <taxon>Metazoa</taxon>
        <taxon>Ecdysozoa</taxon>
        <taxon>Arthropoda</taxon>
        <taxon>Hexapoda</taxon>
        <taxon>Insecta</taxon>
        <taxon>Pterygota</taxon>
        <taxon>Neoptera</taxon>
        <taxon>Endopterygota</taxon>
        <taxon>Diptera</taxon>
        <taxon>Nematocera</taxon>
        <taxon>Chironomoidea</taxon>
        <taxon>Ceratopogonidae</taxon>
        <taxon>Ceratopogoninae</taxon>
        <taxon>Culicoides</taxon>
        <taxon>Monoculicoides</taxon>
    </lineage>
</organism>
<evidence type="ECO:0000256" key="5">
    <source>
        <dbReference type="ARBA" id="ARBA00023180"/>
    </source>
</evidence>
<dbReference type="SMART" id="SM00494">
    <property type="entry name" value="ChtBD2"/>
    <property type="match status" value="3"/>
</dbReference>
<dbReference type="PANTHER" id="PTHR23301">
    <property type="entry name" value="CHITIN BINDING PERITROPHIN-A"/>
    <property type="match status" value="1"/>
</dbReference>
<keyword evidence="5" id="KW-0325">Glycoprotein</keyword>
<reference evidence="8" key="1">
    <citation type="submission" date="2018-07" db="EMBL/GenBank/DDBJ databases">
        <authorList>
            <person name="Quirk P.G."/>
            <person name="Krulwich T.A."/>
        </authorList>
    </citation>
    <scope>NUCLEOTIDE SEQUENCE</scope>
</reference>
<sequence>MTTKKVIYFLFIVGTAVFNVNAAALGEPTCPDPYAIQAFGHPEYCDQFFLCTNGTLTLETCENGLLFDGKGSVHNHCNYNWAVECGKRVHSQEPINAPGCEYAFGIYPDSNECSTSYLKCEYAEPIPQPCDKGLVYDDRIHGCNWPDQLLELCNPEAVVGFKCPTKVDSNSPAARFWPFPRFPAPGDPHRLITCVEGHPRLIGCGEEKIFDANTLTCEEP</sequence>
<dbReference type="GO" id="GO:0008061">
    <property type="term" value="F:chitin binding"/>
    <property type="evidence" value="ECO:0007669"/>
    <property type="project" value="UniProtKB-KW"/>
</dbReference>
<keyword evidence="2 6" id="KW-0732">Signal</keyword>
<dbReference type="EMBL" id="UFQT01000526">
    <property type="protein sequence ID" value="SSX24991.1"/>
    <property type="molecule type" value="Genomic_DNA"/>
</dbReference>
<dbReference type="InterPro" id="IPR036508">
    <property type="entry name" value="Chitin-bd_dom_sf"/>
</dbReference>
<protein>
    <submittedName>
        <fullName evidence="8">CSON011779 protein</fullName>
    </submittedName>
</protein>
<dbReference type="PROSITE" id="PS50940">
    <property type="entry name" value="CHIT_BIND_II"/>
    <property type="match status" value="2"/>
</dbReference>
<dbReference type="Gene3D" id="2.170.140.10">
    <property type="entry name" value="Chitin binding domain"/>
    <property type="match status" value="2"/>
</dbReference>
<evidence type="ECO:0000256" key="4">
    <source>
        <dbReference type="ARBA" id="ARBA00023157"/>
    </source>
</evidence>
<dbReference type="InterPro" id="IPR051940">
    <property type="entry name" value="Chitin_bind-dev_reg"/>
</dbReference>
<dbReference type="PANTHER" id="PTHR23301:SF107">
    <property type="entry name" value="LD20793P"/>
    <property type="match status" value="1"/>
</dbReference>
<accession>A0A336M6J9</accession>
<evidence type="ECO:0000256" key="1">
    <source>
        <dbReference type="ARBA" id="ARBA00022669"/>
    </source>
</evidence>
<evidence type="ECO:0000256" key="2">
    <source>
        <dbReference type="ARBA" id="ARBA00022729"/>
    </source>
</evidence>
<dbReference type="VEuPathDB" id="VectorBase:CSON011779"/>
<feature type="domain" description="Chitin-binding type-2" evidence="7">
    <location>
        <begin position="27"/>
        <end position="87"/>
    </location>
</feature>
<evidence type="ECO:0000313" key="8">
    <source>
        <dbReference type="EMBL" id="SSX24991.1"/>
    </source>
</evidence>
<feature type="domain" description="Chitin-binding type-2" evidence="7">
    <location>
        <begin position="97"/>
        <end position="155"/>
    </location>
</feature>
<keyword evidence="4" id="KW-1015">Disulfide bond</keyword>
<name>A0A336M6J9_CULSO</name>
<dbReference type="GO" id="GO:0005576">
    <property type="term" value="C:extracellular region"/>
    <property type="evidence" value="ECO:0007669"/>
    <property type="project" value="InterPro"/>
</dbReference>
<dbReference type="AlphaFoldDB" id="A0A336M6J9"/>
<dbReference type="Pfam" id="PF01607">
    <property type="entry name" value="CBM_14"/>
    <property type="match status" value="2"/>
</dbReference>
<evidence type="ECO:0000256" key="3">
    <source>
        <dbReference type="ARBA" id="ARBA00022737"/>
    </source>
</evidence>
<feature type="chain" id="PRO_5016275550" evidence="6">
    <location>
        <begin position="23"/>
        <end position="220"/>
    </location>
</feature>
<dbReference type="InterPro" id="IPR002557">
    <property type="entry name" value="Chitin-bd_dom"/>
</dbReference>
<evidence type="ECO:0000256" key="6">
    <source>
        <dbReference type="SAM" id="SignalP"/>
    </source>
</evidence>
<dbReference type="OMA" id="CNYHWAV"/>